<evidence type="ECO:0000313" key="10">
    <source>
        <dbReference type="Proteomes" id="UP001232163"/>
    </source>
</evidence>
<dbReference type="PROSITE" id="PS00077">
    <property type="entry name" value="COX1_CUB"/>
    <property type="match status" value="1"/>
</dbReference>
<feature type="transmembrane region" description="Helical" evidence="7">
    <location>
        <begin position="104"/>
        <end position="124"/>
    </location>
</feature>
<evidence type="ECO:0000256" key="5">
    <source>
        <dbReference type="ARBA" id="ARBA00023136"/>
    </source>
</evidence>
<feature type="transmembrane region" description="Helical" evidence="7">
    <location>
        <begin position="294"/>
        <end position="316"/>
    </location>
</feature>
<evidence type="ECO:0000256" key="6">
    <source>
        <dbReference type="RuleBase" id="RU000370"/>
    </source>
</evidence>
<feature type="transmembrane region" description="Helical" evidence="7">
    <location>
        <begin position="563"/>
        <end position="582"/>
    </location>
</feature>
<dbReference type="InterPro" id="IPR033943">
    <property type="entry name" value="Ba3-like_Oxidase_I"/>
</dbReference>
<dbReference type="InterPro" id="IPR036927">
    <property type="entry name" value="Cyt_c_oxase-like_su1_sf"/>
</dbReference>
<gene>
    <name evidence="9" type="ORF">QO006_001173</name>
</gene>
<feature type="transmembrane region" description="Helical" evidence="7">
    <location>
        <begin position="416"/>
        <end position="437"/>
    </location>
</feature>
<comment type="subcellular location">
    <subcellularLocation>
        <location evidence="1">Membrane</location>
        <topology evidence="1">Multi-pass membrane protein</topology>
    </subcellularLocation>
</comment>
<dbReference type="InterPro" id="IPR023616">
    <property type="entry name" value="Cyt_c_oxase-like_su1_dom"/>
</dbReference>
<dbReference type="PRINTS" id="PR01165">
    <property type="entry name" value="CYCOXIDASEI"/>
</dbReference>
<evidence type="ECO:0000256" key="4">
    <source>
        <dbReference type="ARBA" id="ARBA00022989"/>
    </source>
</evidence>
<dbReference type="InterPro" id="IPR000883">
    <property type="entry name" value="Cyt_C_Oxase_1"/>
</dbReference>
<dbReference type="Gene3D" id="1.20.210.10">
    <property type="entry name" value="Cytochrome c oxidase-like, subunit I domain"/>
    <property type="match status" value="1"/>
</dbReference>
<evidence type="ECO:0000256" key="2">
    <source>
        <dbReference type="ARBA" id="ARBA00022660"/>
    </source>
</evidence>
<dbReference type="SUPFAM" id="SSF81442">
    <property type="entry name" value="Cytochrome c oxidase subunit I-like"/>
    <property type="match status" value="1"/>
</dbReference>
<dbReference type="CDD" id="cd01660">
    <property type="entry name" value="ba3-like_Oxidase_I"/>
    <property type="match status" value="1"/>
</dbReference>
<proteinExistence type="inferred from homology"/>
<keyword evidence="4 7" id="KW-1133">Transmembrane helix</keyword>
<feature type="transmembrane region" description="Helical" evidence="7">
    <location>
        <begin position="260"/>
        <end position="282"/>
    </location>
</feature>
<keyword evidence="2 6" id="KW-0679">Respiratory chain</keyword>
<keyword evidence="6" id="KW-0479">Metal-binding</keyword>
<feature type="transmembrane region" description="Helical" evidence="7">
    <location>
        <begin position="51"/>
        <end position="71"/>
    </location>
</feature>
<dbReference type="PANTHER" id="PTHR10422">
    <property type="entry name" value="CYTOCHROME C OXIDASE SUBUNIT 1"/>
    <property type="match status" value="1"/>
</dbReference>
<evidence type="ECO:0000256" key="3">
    <source>
        <dbReference type="ARBA" id="ARBA00022692"/>
    </source>
</evidence>
<dbReference type="Proteomes" id="UP001232163">
    <property type="component" value="Unassembled WGS sequence"/>
</dbReference>
<feature type="transmembrane region" description="Helical" evidence="7">
    <location>
        <begin position="372"/>
        <end position="396"/>
    </location>
</feature>
<dbReference type="InterPro" id="IPR023615">
    <property type="entry name" value="Cyt_c_Oxase_su1_BS"/>
</dbReference>
<feature type="transmembrane region" description="Helical" evidence="7">
    <location>
        <begin position="136"/>
        <end position="157"/>
    </location>
</feature>
<reference evidence="9 10" key="1">
    <citation type="submission" date="2023-07" db="EMBL/GenBank/DDBJ databases">
        <title>Genomic Encyclopedia of Type Strains, Phase IV (KMG-IV): sequencing the most valuable type-strain genomes for metagenomic binning, comparative biology and taxonomic classification.</title>
        <authorList>
            <person name="Goeker M."/>
        </authorList>
    </citation>
    <scope>NUCLEOTIDE SEQUENCE [LARGE SCALE GENOMIC DNA]</scope>
    <source>
        <strain evidence="9 10">NIO-1023</strain>
    </source>
</reference>
<feature type="domain" description="Cytochrome oxidase subunit I profile" evidence="8">
    <location>
        <begin position="46"/>
        <end position="525"/>
    </location>
</feature>
<keyword evidence="10" id="KW-1185">Reference proteome</keyword>
<evidence type="ECO:0000256" key="1">
    <source>
        <dbReference type="ARBA" id="ARBA00004141"/>
    </source>
</evidence>
<dbReference type="Pfam" id="PF00115">
    <property type="entry name" value="COX1"/>
    <property type="match status" value="1"/>
</dbReference>
<evidence type="ECO:0000313" key="9">
    <source>
        <dbReference type="EMBL" id="MDP9763756.1"/>
    </source>
</evidence>
<keyword evidence="6" id="KW-0813">Transport</keyword>
<feature type="transmembrane region" description="Helical" evidence="7">
    <location>
        <begin position="177"/>
        <end position="201"/>
    </location>
</feature>
<sequence>MTTIPTRPAPTRYPPELAGQIEAHPLSLTTPAGGTTLDTATLASLKKVTQYYVVVAFLALFIGVMIGPLQALNYGGVDLYTTIAKIPVLNAILSTYYQGLTLHGVLNALVFTQFFISGWMLYLPLRELGGKPNMKFAWFTFWMMTAGLLMAAVPLLFNRATVLYTLYPPMQGDALFYIGAAIMVAASLLVFGQVVAVWLGWKRANPGRVTPIVSYMSVATWIMWFVASLGLVVEVVALVIPWSLGWRSGIDPLLSRTLFWWTGHPIVYFWLLPAYISWYAFLPRQMGGRMVSEPLTRLAFAMFVIFSVPVGLHHQYADPNINNTWKTIHMFLTFLVAVPSLLTAFSVGAALEDSARMRGGSGLFGWIRRLNWGNASATAQVLAMISFIPGGAGGIVNASLAFAPVVHNTAWIPGHFHITVGTATTLSFMGIAFWLVPHLTGKRLVAPKLALTSVWLWFWGMILMAVGMHWQGLAGVPRRALVSATTQPQVYDAMSIALPKFLTAASGIVLLAAGLAFFYVLFRTLLSPRTEDGEATPIPYSDAISTAGTELSRASGLVRGTESLLALGLLSLILTLLVYLPVIGPMISNYQMVPGQRIW</sequence>
<feature type="transmembrane region" description="Helical" evidence="7">
    <location>
        <begin position="501"/>
        <end position="522"/>
    </location>
</feature>
<feature type="transmembrane region" description="Helical" evidence="7">
    <location>
        <begin position="449"/>
        <end position="470"/>
    </location>
</feature>
<dbReference type="PROSITE" id="PS50855">
    <property type="entry name" value="COX1"/>
    <property type="match status" value="1"/>
</dbReference>
<evidence type="ECO:0000259" key="8">
    <source>
        <dbReference type="PROSITE" id="PS50855"/>
    </source>
</evidence>
<organism evidence="9 10">
    <name type="scientific">Deinococcus enclensis</name>
    <dbReference type="NCBI Taxonomy" id="1049582"/>
    <lineage>
        <taxon>Bacteria</taxon>
        <taxon>Thermotogati</taxon>
        <taxon>Deinococcota</taxon>
        <taxon>Deinococci</taxon>
        <taxon>Deinococcales</taxon>
        <taxon>Deinococcaceae</taxon>
        <taxon>Deinococcus</taxon>
    </lineage>
</organism>
<comment type="caution">
    <text evidence="9">The sequence shown here is derived from an EMBL/GenBank/DDBJ whole genome shotgun (WGS) entry which is preliminary data.</text>
</comment>
<evidence type="ECO:0000256" key="7">
    <source>
        <dbReference type="SAM" id="Phobius"/>
    </source>
</evidence>
<comment type="similarity">
    <text evidence="6">Belongs to the heme-copper respiratory oxidase family.</text>
</comment>
<keyword evidence="3 6" id="KW-0812">Transmembrane</keyword>
<feature type="transmembrane region" description="Helical" evidence="7">
    <location>
        <begin position="328"/>
        <end position="351"/>
    </location>
</feature>
<feature type="transmembrane region" description="Helical" evidence="7">
    <location>
        <begin position="213"/>
        <end position="240"/>
    </location>
</feature>
<dbReference type="PANTHER" id="PTHR10422:SF40">
    <property type="entry name" value="CYTOCHROME C OXIDASE SUBUNIT I"/>
    <property type="match status" value="1"/>
</dbReference>
<keyword evidence="6" id="KW-0408">Iron</keyword>
<dbReference type="RefSeq" id="WP_229829560.1">
    <property type="nucleotide sequence ID" value="NZ_JAURUR010000002.1"/>
</dbReference>
<keyword evidence="5 7" id="KW-0472">Membrane</keyword>
<name>A0ABT9MB13_9DEIO</name>
<accession>A0ABT9MB13</accession>
<keyword evidence="6" id="KW-0249">Electron transport</keyword>
<dbReference type="EMBL" id="JAURUR010000002">
    <property type="protein sequence ID" value="MDP9763756.1"/>
    <property type="molecule type" value="Genomic_DNA"/>
</dbReference>
<keyword evidence="6" id="KW-0349">Heme</keyword>
<protein>
    <submittedName>
        <fullName evidence="9">Cytochrome c oxidase subunit 1</fullName>
    </submittedName>
</protein>